<keyword evidence="6" id="KW-1185">Reference proteome</keyword>
<sequence length="349" mass="38134">MNDKRAEKRAADSGEFVLECRDLVRHFPVKGTKKVVQAVNDVSLSFRPGETVALVGESGSGKSTIGRMILDLLKPTSGDVLYQGRPLAGMNRQEYRDYRAGVQAVFQDPYDSLNPTKTVLSTVREPLKRLGLEESAADGLRRAMEALETVGLGDITRKTRPHDLSGSARQRVGIARALVTRPRFIVLDEPTSALSPIARAEVMKALHEVQQATGVSYLFITHDLAIVESLARRVAVMYLGRVVEMGTAEEVFRLRAHPYTEALLGSVLFPDPERLAGFSVLRGEIPSPIDLPRGCAFRTRCPIATDECEEGVPALATATGTDHLVACIERDTRSQGLHLATTMEGNQNT</sequence>
<dbReference type="SUPFAM" id="SSF52540">
    <property type="entry name" value="P-loop containing nucleoside triphosphate hydrolases"/>
    <property type="match status" value="1"/>
</dbReference>
<evidence type="ECO:0000256" key="1">
    <source>
        <dbReference type="ARBA" id="ARBA00022448"/>
    </source>
</evidence>
<evidence type="ECO:0000313" key="5">
    <source>
        <dbReference type="EMBL" id="GAA2728570.1"/>
    </source>
</evidence>
<evidence type="ECO:0000256" key="3">
    <source>
        <dbReference type="ARBA" id="ARBA00022840"/>
    </source>
</evidence>
<dbReference type="PANTHER" id="PTHR43776">
    <property type="entry name" value="TRANSPORT ATP-BINDING PROTEIN"/>
    <property type="match status" value="1"/>
</dbReference>
<dbReference type="PROSITE" id="PS50893">
    <property type="entry name" value="ABC_TRANSPORTER_2"/>
    <property type="match status" value="1"/>
</dbReference>
<organism evidence="5 6">
    <name type="scientific">Actinocorallia aurantiaca</name>
    <dbReference type="NCBI Taxonomy" id="46204"/>
    <lineage>
        <taxon>Bacteria</taxon>
        <taxon>Bacillati</taxon>
        <taxon>Actinomycetota</taxon>
        <taxon>Actinomycetes</taxon>
        <taxon>Streptosporangiales</taxon>
        <taxon>Thermomonosporaceae</taxon>
        <taxon>Actinocorallia</taxon>
    </lineage>
</organism>
<dbReference type="Pfam" id="PF08352">
    <property type="entry name" value="oligo_HPY"/>
    <property type="match status" value="1"/>
</dbReference>
<dbReference type="Gene3D" id="3.40.50.300">
    <property type="entry name" value="P-loop containing nucleotide triphosphate hydrolases"/>
    <property type="match status" value="1"/>
</dbReference>
<proteinExistence type="predicted"/>
<dbReference type="CDD" id="cd03257">
    <property type="entry name" value="ABC_NikE_OppD_transporters"/>
    <property type="match status" value="1"/>
</dbReference>
<dbReference type="SMART" id="SM00382">
    <property type="entry name" value="AAA"/>
    <property type="match status" value="1"/>
</dbReference>
<dbReference type="InterPro" id="IPR013563">
    <property type="entry name" value="Oligopep_ABC_C"/>
</dbReference>
<reference evidence="5 6" key="1">
    <citation type="journal article" date="2019" name="Int. J. Syst. Evol. Microbiol.">
        <title>The Global Catalogue of Microorganisms (GCM) 10K type strain sequencing project: providing services to taxonomists for standard genome sequencing and annotation.</title>
        <authorList>
            <consortium name="The Broad Institute Genomics Platform"/>
            <consortium name="The Broad Institute Genome Sequencing Center for Infectious Disease"/>
            <person name="Wu L."/>
            <person name="Ma J."/>
        </authorList>
    </citation>
    <scope>NUCLEOTIDE SEQUENCE [LARGE SCALE GENOMIC DNA]</scope>
    <source>
        <strain evidence="5 6">JCM 8201</strain>
    </source>
</reference>
<dbReference type="GO" id="GO:0005524">
    <property type="term" value="F:ATP binding"/>
    <property type="evidence" value="ECO:0007669"/>
    <property type="project" value="UniProtKB-KW"/>
</dbReference>
<dbReference type="NCBIfam" id="TIGR01727">
    <property type="entry name" value="oligo_HPY"/>
    <property type="match status" value="1"/>
</dbReference>
<comment type="caution">
    <text evidence="5">The sequence shown here is derived from an EMBL/GenBank/DDBJ whole genome shotgun (WGS) entry which is preliminary data.</text>
</comment>
<dbReference type="EMBL" id="BAAATZ010000013">
    <property type="protein sequence ID" value="GAA2728570.1"/>
    <property type="molecule type" value="Genomic_DNA"/>
</dbReference>
<keyword evidence="2" id="KW-0547">Nucleotide-binding</keyword>
<dbReference type="Pfam" id="PF00005">
    <property type="entry name" value="ABC_tran"/>
    <property type="match status" value="1"/>
</dbReference>
<keyword evidence="3 5" id="KW-0067">ATP-binding</keyword>
<protein>
    <submittedName>
        <fullName evidence="5">Dipeptide ABC transporter ATP-binding protein</fullName>
    </submittedName>
</protein>
<dbReference type="RefSeq" id="WP_344451728.1">
    <property type="nucleotide sequence ID" value="NZ_BAAATZ010000013.1"/>
</dbReference>
<accession>A0ABN3UBD8</accession>
<gene>
    <name evidence="5" type="ORF">GCM10010439_37090</name>
</gene>
<evidence type="ECO:0000259" key="4">
    <source>
        <dbReference type="PROSITE" id="PS50893"/>
    </source>
</evidence>
<dbReference type="InterPro" id="IPR003439">
    <property type="entry name" value="ABC_transporter-like_ATP-bd"/>
</dbReference>
<evidence type="ECO:0000256" key="2">
    <source>
        <dbReference type="ARBA" id="ARBA00022741"/>
    </source>
</evidence>
<keyword evidence="1" id="KW-0813">Transport</keyword>
<dbReference type="InterPro" id="IPR050319">
    <property type="entry name" value="ABC_transp_ATP-bind"/>
</dbReference>
<feature type="domain" description="ABC transporter" evidence="4">
    <location>
        <begin position="18"/>
        <end position="264"/>
    </location>
</feature>
<dbReference type="InterPro" id="IPR027417">
    <property type="entry name" value="P-loop_NTPase"/>
</dbReference>
<dbReference type="Proteomes" id="UP001501842">
    <property type="component" value="Unassembled WGS sequence"/>
</dbReference>
<evidence type="ECO:0000313" key="6">
    <source>
        <dbReference type="Proteomes" id="UP001501842"/>
    </source>
</evidence>
<name>A0ABN3UBD8_9ACTN</name>
<dbReference type="InterPro" id="IPR003593">
    <property type="entry name" value="AAA+_ATPase"/>
</dbReference>
<dbReference type="PANTHER" id="PTHR43776:SF8">
    <property type="entry name" value="ABC TRANSPORTER, ATP-BINDING PROTEIN"/>
    <property type="match status" value="1"/>
</dbReference>